<keyword evidence="1" id="KW-0472">Membrane</keyword>
<dbReference type="Proteomes" id="UP001597169">
    <property type="component" value="Unassembled WGS sequence"/>
</dbReference>
<keyword evidence="1" id="KW-1133">Transmembrane helix</keyword>
<dbReference type="Gene3D" id="3.40.50.150">
    <property type="entry name" value="Vaccinia Virus protein VP39"/>
    <property type="match status" value="1"/>
</dbReference>
<dbReference type="InterPro" id="IPR029063">
    <property type="entry name" value="SAM-dependent_MTases_sf"/>
</dbReference>
<sequence>MFPKIETMKEPVEAAFGNALTFGLGLGYYAYMVSEKDNVKSVTVVEANEHVIRLLKEHILPQYAICNAK</sequence>
<keyword evidence="3" id="KW-1185">Reference proteome</keyword>
<keyword evidence="1" id="KW-0812">Transmembrane</keyword>
<evidence type="ECO:0000313" key="2">
    <source>
        <dbReference type="EMBL" id="MFD1131092.1"/>
    </source>
</evidence>
<evidence type="ECO:0000256" key="1">
    <source>
        <dbReference type="SAM" id="Phobius"/>
    </source>
</evidence>
<name>A0ABW3PYG9_9BACL</name>
<accession>A0ABW3PYG9</accession>
<proteinExistence type="predicted"/>
<dbReference type="RefSeq" id="WP_251584581.1">
    <property type="nucleotide sequence ID" value="NZ_JBHTKX010000006.1"/>
</dbReference>
<evidence type="ECO:0000313" key="3">
    <source>
        <dbReference type="Proteomes" id="UP001597169"/>
    </source>
</evidence>
<dbReference type="EMBL" id="JBHTKX010000006">
    <property type="protein sequence ID" value="MFD1131092.1"/>
    <property type="molecule type" value="Genomic_DNA"/>
</dbReference>
<protein>
    <submittedName>
        <fullName evidence="2">Uncharacterized protein</fullName>
    </submittedName>
</protein>
<feature type="transmembrane region" description="Helical" evidence="1">
    <location>
        <begin position="12"/>
        <end position="31"/>
    </location>
</feature>
<organism evidence="2 3">
    <name type="scientific">Paenibacillus provencensis</name>
    <dbReference type="NCBI Taxonomy" id="441151"/>
    <lineage>
        <taxon>Bacteria</taxon>
        <taxon>Bacillati</taxon>
        <taxon>Bacillota</taxon>
        <taxon>Bacilli</taxon>
        <taxon>Bacillales</taxon>
        <taxon>Paenibacillaceae</taxon>
        <taxon>Paenibacillus</taxon>
    </lineage>
</organism>
<comment type="caution">
    <text evidence="2">The sequence shown here is derived from an EMBL/GenBank/DDBJ whole genome shotgun (WGS) entry which is preliminary data.</text>
</comment>
<reference evidence="3" key="1">
    <citation type="journal article" date="2019" name="Int. J. Syst. Evol. Microbiol.">
        <title>The Global Catalogue of Microorganisms (GCM) 10K type strain sequencing project: providing services to taxonomists for standard genome sequencing and annotation.</title>
        <authorList>
            <consortium name="The Broad Institute Genomics Platform"/>
            <consortium name="The Broad Institute Genome Sequencing Center for Infectious Disease"/>
            <person name="Wu L."/>
            <person name="Ma J."/>
        </authorList>
    </citation>
    <scope>NUCLEOTIDE SEQUENCE [LARGE SCALE GENOMIC DNA]</scope>
    <source>
        <strain evidence="3">CCUG 53519</strain>
    </source>
</reference>
<gene>
    <name evidence="2" type="ORF">ACFQ3J_23430</name>
</gene>
<dbReference type="SUPFAM" id="SSF53335">
    <property type="entry name" value="S-adenosyl-L-methionine-dependent methyltransferases"/>
    <property type="match status" value="1"/>
</dbReference>